<organism evidence="1 2">
    <name type="scientific">Brevundimonas viscosa</name>
    <dbReference type="NCBI Taxonomy" id="871741"/>
    <lineage>
        <taxon>Bacteria</taxon>
        <taxon>Pseudomonadati</taxon>
        <taxon>Pseudomonadota</taxon>
        <taxon>Alphaproteobacteria</taxon>
        <taxon>Caulobacterales</taxon>
        <taxon>Caulobacteraceae</taxon>
        <taxon>Brevundimonas</taxon>
    </lineage>
</organism>
<gene>
    <name evidence="1" type="ORF">SAMN05192570_0383</name>
</gene>
<dbReference type="Proteomes" id="UP000198788">
    <property type="component" value="Unassembled WGS sequence"/>
</dbReference>
<dbReference type="AlphaFoldDB" id="A0A1I6NRC7"/>
<keyword evidence="2" id="KW-1185">Reference proteome</keyword>
<dbReference type="EMBL" id="FOZV01000001">
    <property type="protein sequence ID" value="SFS30411.1"/>
    <property type="molecule type" value="Genomic_DNA"/>
</dbReference>
<protein>
    <submittedName>
        <fullName evidence="1">Uncharacterized protein</fullName>
    </submittedName>
</protein>
<evidence type="ECO:0000313" key="1">
    <source>
        <dbReference type="EMBL" id="SFS30411.1"/>
    </source>
</evidence>
<reference evidence="2" key="1">
    <citation type="submission" date="2016-10" db="EMBL/GenBank/DDBJ databases">
        <authorList>
            <person name="Varghese N."/>
            <person name="Submissions S."/>
        </authorList>
    </citation>
    <scope>NUCLEOTIDE SEQUENCE [LARGE SCALE GENOMIC DNA]</scope>
    <source>
        <strain evidence="2">CGMCC 1.10683</strain>
    </source>
</reference>
<name>A0A1I6NRC7_9CAUL</name>
<accession>A0A1I6NRC7</accession>
<evidence type="ECO:0000313" key="2">
    <source>
        <dbReference type="Proteomes" id="UP000198788"/>
    </source>
</evidence>
<proteinExistence type="predicted"/>
<sequence>MSRYSLRLHRVGRPPVEEPLDAVDVEEARELARMRLLLTQEFSYVDLRRRGRHVEGFDRDGDG</sequence>
<dbReference type="RefSeq" id="WP_092306185.1">
    <property type="nucleotide sequence ID" value="NZ_FOZV01000001.1"/>
</dbReference>